<feature type="DNA-binding region" description="H-T-H motif" evidence="2">
    <location>
        <begin position="66"/>
        <end position="85"/>
    </location>
</feature>
<evidence type="ECO:0000259" key="4">
    <source>
        <dbReference type="PROSITE" id="PS50977"/>
    </source>
</evidence>
<evidence type="ECO:0000256" key="2">
    <source>
        <dbReference type="PROSITE-ProRule" id="PRU00335"/>
    </source>
</evidence>
<dbReference type="SUPFAM" id="SSF46689">
    <property type="entry name" value="Homeodomain-like"/>
    <property type="match status" value="2"/>
</dbReference>
<dbReference type="Gene3D" id="1.10.357.10">
    <property type="entry name" value="Tetracycline Repressor, domain 2"/>
    <property type="match status" value="2"/>
</dbReference>
<dbReference type="SUPFAM" id="SSF48498">
    <property type="entry name" value="Tetracyclin repressor-like, C-terminal domain"/>
    <property type="match status" value="1"/>
</dbReference>
<dbReference type="EMBL" id="CP147846">
    <property type="protein sequence ID" value="WXG67481.1"/>
    <property type="molecule type" value="Genomic_DNA"/>
</dbReference>
<reference evidence="5 6" key="1">
    <citation type="submission" date="2024-03" db="EMBL/GenBank/DDBJ databases">
        <title>Natural products discovery in diverse microorganisms through a two-stage MS feature dereplication strategy.</title>
        <authorList>
            <person name="Zhang R."/>
        </authorList>
    </citation>
    <scope>NUCLEOTIDE SEQUENCE [LARGE SCALE GENOMIC DNA]</scope>
    <source>
        <strain evidence="5 6">18930</strain>
    </source>
</reference>
<evidence type="ECO:0000256" key="3">
    <source>
        <dbReference type="SAM" id="MobiDB-lite"/>
    </source>
</evidence>
<protein>
    <submittedName>
        <fullName evidence="5">TetR/AcrR family transcriptional regulator</fullName>
    </submittedName>
</protein>
<dbReference type="RefSeq" id="WP_338887060.1">
    <property type="nucleotide sequence ID" value="NZ_CP147846.1"/>
</dbReference>
<accession>A0ABZ2PI96</accession>
<feature type="domain" description="HTH tetR-type" evidence="4">
    <location>
        <begin position="242"/>
        <end position="302"/>
    </location>
</feature>
<dbReference type="PANTHER" id="PTHR30055">
    <property type="entry name" value="HTH-TYPE TRANSCRIPTIONAL REGULATOR RUTR"/>
    <property type="match status" value="1"/>
</dbReference>
<keyword evidence="6" id="KW-1185">Reference proteome</keyword>
<feature type="region of interest" description="Disordered" evidence="3">
    <location>
        <begin position="1"/>
        <end position="46"/>
    </location>
</feature>
<dbReference type="PROSITE" id="PS50977">
    <property type="entry name" value="HTH_TETR_2"/>
    <property type="match status" value="2"/>
</dbReference>
<keyword evidence="1 2" id="KW-0238">DNA-binding</keyword>
<dbReference type="InterPro" id="IPR001647">
    <property type="entry name" value="HTH_TetR"/>
</dbReference>
<gene>
    <name evidence="5" type="ORF">WDS16_19850</name>
</gene>
<evidence type="ECO:0000313" key="5">
    <source>
        <dbReference type="EMBL" id="WXG67481.1"/>
    </source>
</evidence>
<organism evidence="5 6">
    <name type="scientific">Rhodococcus sovatensis</name>
    <dbReference type="NCBI Taxonomy" id="1805840"/>
    <lineage>
        <taxon>Bacteria</taxon>
        <taxon>Bacillati</taxon>
        <taxon>Actinomycetota</taxon>
        <taxon>Actinomycetes</taxon>
        <taxon>Mycobacteriales</taxon>
        <taxon>Nocardiaceae</taxon>
        <taxon>Rhodococcus</taxon>
    </lineage>
</organism>
<dbReference type="PANTHER" id="PTHR30055:SF237">
    <property type="entry name" value="TRANSCRIPTIONAL REPRESSOR MCE3R"/>
    <property type="match status" value="1"/>
</dbReference>
<feature type="DNA-binding region" description="H-T-H motif" evidence="2">
    <location>
        <begin position="265"/>
        <end position="284"/>
    </location>
</feature>
<dbReference type="Pfam" id="PF00440">
    <property type="entry name" value="TetR_N"/>
    <property type="match status" value="2"/>
</dbReference>
<dbReference type="PRINTS" id="PR00455">
    <property type="entry name" value="HTHTETR"/>
</dbReference>
<evidence type="ECO:0000256" key="1">
    <source>
        <dbReference type="ARBA" id="ARBA00023125"/>
    </source>
</evidence>
<proteinExistence type="predicted"/>
<feature type="compositionally biased region" description="Polar residues" evidence="3">
    <location>
        <begin position="1"/>
        <end position="32"/>
    </location>
</feature>
<dbReference type="InterPro" id="IPR036271">
    <property type="entry name" value="Tet_transcr_reg_TetR-rel_C_sf"/>
</dbReference>
<dbReference type="Gene3D" id="1.10.10.60">
    <property type="entry name" value="Homeodomain-like"/>
    <property type="match status" value="2"/>
</dbReference>
<sequence length="424" mass="45857">MTDTGRGTTSSTVQPGHSAGSTPAKSGHSAGSTPAPAPRRRPKDRKAQILTAAAEAFSARGYHAVGIDDIAATLDISGPALYRHFPTKYALFVHTVMGLSGTLLSATDLDADAEDPREQLDAVMTAIIDTTIDNRRTGGLYRWEGRYLAPADRLALRRSVTVLNQRVRTPLMYVRPELSEADASTIAAAAISVVASITAHRSVLSVKQIESLLLSTVRSVLAVDLPELTDDQPSVITVGGYGSKREELLHEAIRLFYRHGYHSVSIEDIGAAAGINASSVYRYFASKSDLLAAAFQRASDGLTVALDEAFAQSTTTEDAIETLVDLYLELSFERSELMAVYFAEIGNLPKEQRSALRNLQRLNIEKWAQLLSEARPDLAAVQARFLVHAALGLVFDMGRLVHFDLSPGPAGRVRQLMLTTLLGQ</sequence>
<dbReference type="InterPro" id="IPR050109">
    <property type="entry name" value="HTH-type_TetR-like_transc_reg"/>
</dbReference>
<evidence type="ECO:0000313" key="6">
    <source>
        <dbReference type="Proteomes" id="UP001432000"/>
    </source>
</evidence>
<name>A0ABZ2PI96_9NOCA</name>
<dbReference type="Proteomes" id="UP001432000">
    <property type="component" value="Chromosome"/>
</dbReference>
<feature type="domain" description="HTH tetR-type" evidence="4">
    <location>
        <begin position="43"/>
        <end position="103"/>
    </location>
</feature>
<dbReference type="InterPro" id="IPR009057">
    <property type="entry name" value="Homeodomain-like_sf"/>
</dbReference>